<name>A0ABV0LBD3_9PSEU</name>
<dbReference type="InterPro" id="IPR011045">
    <property type="entry name" value="N2O_reductase_N"/>
</dbReference>
<keyword evidence="2" id="KW-1185">Reference proteome</keyword>
<dbReference type="EMBL" id="JBDZYD010000004">
    <property type="protein sequence ID" value="MEQ0559615.1"/>
    <property type="molecule type" value="Genomic_DNA"/>
</dbReference>
<dbReference type="Gene3D" id="2.130.10.10">
    <property type="entry name" value="YVTN repeat-like/Quinoprotein amine dehydrogenase"/>
    <property type="match status" value="2"/>
</dbReference>
<dbReference type="PANTHER" id="PTHR47197:SF3">
    <property type="entry name" value="DIHYDRO-HEME D1 DEHYDROGENASE"/>
    <property type="match status" value="1"/>
</dbReference>
<gene>
    <name evidence="1" type="ORF">ABJI51_11075</name>
</gene>
<accession>A0ABV0LBD3</accession>
<comment type="caution">
    <text evidence="1">The sequence shown here is derived from an EMBL/GenBank/DDBJ whole genome shotgun (WGS) entry which is preliminary data.</text>
</comment>
<proteinExistence type="predicted"/>
<reference evidence="1 2" key="1">
    <citation type="submission" date="2024-05" db="EMBL/GenBank/DDBJ databases">
        <authorList>
            <person name="Zhao H."/>
            <person name="Xu Y."/>
            <person name="Lin S."/>
            <person name="Spain J.C."/>
            <person name="Zhou N.-Y."/>
        </authorList>
    </citation>
    <scope>NUCLEOTIDE SEQUENCE [LARGE SCALE GENOMIC DNA]</scope>
    <source>
        <strain evidence="1 2">NEAU-NG30</strain>
    </source>
</reference>
<sequence length="350" mass="36573">MTRSLRAGRSGDVLAVVSQSGPTVSFFDAGSDRHLGTVETPAEPHELCFDPVHRLLWCATTYRSGYYHANSGRRSELTVLDPDTRQIVAIVDLAPEHGPHGLALDVARGRLYVSVEASQTRGGGVVVVDTATRRVIGRIDTGAPGPHWFVASPDGTTGYASNKEAPFVSVVDLLDGTLTDRIEVPGGEGLAVSQDGAKLYVASPYASFGGARPAAPPGVRVIDTKARSVVGTLPTDDLVVPVHLTATGKLLAGEVRMTDGNTEPGQLQKPGQLTVFSADSHEKTGSVDVGRCPLTITSSPDGALGYVAGVIDSTVHVIDLDAMSCLARLDIPKLGEPGAHGLAYIPRVTS</sequence>
<evidence type="ECO:0000313" key="2">
    <source>
        <dbReference type="Proteomes" id="UP001440984"/>
    </source>
</evidence>
<dbReference type="InterPro" id="IPR051200">
    <property type="entry name" value="Host-pathogen_enzymatic-act"/>
</dbReference>
<dbReference type="InterPro" id="IPR015943">
    <property type="entry name" value="WD40/YVTN_repeat-like_dom_sf"/>
</dbReference>
<dbReference type="RefSeq" id="WP_348949830.1">
    <property type="nucleotide sequence ID" value="NZ_JBDZYD010000004.1"/>
</dbReference>
<dbReference type="PANTHER" id="PTHR47197">
    <property type="entry name" value="PROTEIN NIRF"/>
    <property type="match status" value="1"/>
</dbReference>
<dbReference type="Proteomes" id="UP001440984">
    <property type="component" value="Unassembled WGS sequence"/>
</dbReference>
<dbReference type="SUPFAM" id="SSF50974">
    <property type="entry name" value="Nitrous oxide reductase, N-terminal domain"/>
    <property type="match status" value="1"/>
</dbReference>
<protein>
    <submittedName>
        <fullName evidence="1">YncE family protein</fullName>
    </submittedName>
</protein>
<evidence type="ECO:0000313" key="1">
    <source>
        <dbReference type="EMBL" id="MEQ0559615.1"/>
    </source>
</evidence>
<organism evidence="1 2">
    <name type="scientific">Amycolatopsis melonis</name>
    <dbReference type="NCBI Taxonomy" id="3156488"/>
    <lineage>
        <taxon>Bacteria</taxon>
        <taxon>Bacillati</taxon>
        <taxon>Actinomycetota</taxon>
        <taxon>Actinomycetes</taxon>
        <taxon>Pseudonocardiales</taxon>
        <taxon>Pseudonocardiaceae</taxon>
        <taxon>Amycolatopsis</taxon>
    </lineage>
</organism>